<evidence type="ECO:0000313" key="10">
    <source>
        <dbReference type="Proteomes" id="UP000252586"/>
    </source>
</evidence>
<dbReference type="InterPro" id="IPR005471">
    <property type="entry name" value="Tscrpt_reg_IclR_N"/>
</dbReference>
<dbReference type="InterPro" id="IPR050707">
    <property type="entry name" value="HTH_MetabolicPath_Reg"/>
</dbReference>
<feature type="domain" description="IclR-ED" evidence="8">
    <location>
        <begin position="68"/>
        <end position="250"/>
    </location>
</feature>
<proteinExistence type="predicted"/>
<dbReference type="FunFam" id="1.10.10.10:FF:000056">
    <property type="entry name" value="IclR family transcriptional regulator"/>
    <property type="match status" value="1"/>
</dbReference>
<dbReference type="Proteomes" id="UP000252586">
    <property type="component" value="Unassembled WGS sequence"/>
</dbReference>
<protein>
    <recommendedName>
        <fullName evidence="6">Glycerol operon regulatory protein</fullName>
    </recommendedName>
</protein>
<dbReference type="STRING" id="1210090.GCA_001613185_05207"/>
<keyword evidence="4" id="KW-0804">Transcription</keyword>
<dbReference type="InterPro" id="IPR036390">
    <property type="entry name" value="WH_DNA-bd_sf"/>
</dbReference>
<dbReference type="PANTHER" id="PTHR30136">
    <property type="entry name" value="HELIX-TURN-HELIX TRANSCRIPTIONAL REGULATOR, ICLR FAMILY"/>
    <property type="match status" value="1"/>
</dbReference>
<evidence type="ECO:0000256" key="5">
    <source>
        <dbReference type="ARBA" id="ARBA00058938"/>
    </source>
</evidence>
<dbReference type="SMART" id="SM00346">
    <property type="entry name" value="HTH_ICLR"/>
    <property type="match status" value="1"/>
</dbReference>
<evidence type="ECO:0000259" key="7">
    <source>
        <dbReference type="PROSITE" id="PS51077"/>
    </source>
</evidence>
<evidence type="ECO:0000256" key="6">
    <source>
        <dbReference type="ARBA" id="ARBA00070406"/>
    </source>
</evidence>
<dbReference type="SUPFAM" id="SSF55781">
    <property type="entry name" value="GAF domain-like"/>
    <property type="match status" value="1"/>
</dbReference>
<keyword evidence="1" id="KW-0319">Glycerol metabolism</keyword>
<dbReference type="OrthoDB" id="4474604at2"/>
<evidence type="ECO:0000256" key="3">
    <source>
        <dbReference type="ARBA" id="ARBA00023125"/>
    </source>
</evidence>
<dbReference type="InterPro" id="IPR029016">
    <property type="entry name" value="GAF-like_dom_sf"/>
</dbReference>
<dbReference type="Gene3D" id="3.30.450.40">
    <property type="match status" value="1"/>
</dbReference>
<dbReference type="InterPro" id="IPR036388">
    <property type="entry name" value="WH-like_DNA-bd_sf"/>
</dbReference>
<dbReference type="GO" id="GO:0045892">
    <property type="term" value="P:negative regulation of DNA-templated transcription"/>
    <property type="evidence" value="ECO:0007669"/>
    <property type="project" value="TreeGrafter"/>
</dbReference>
<keyword evidence="3" id="KW-0238">DNA-binding</keyword>
<evidence type="ECO:0000313" key="9">
    <source>
        <dbReference type="EMBL" id="RBO93642.1"/>
    </source>
</evidence>
<sequence>MPGPIQSIERAAAILRVVADAPFGVGVGELASALGLPKTTAHGLLRTLLRVGYLDQDPRTGRYLVGTAALGLTAPPLDTNVLRSYAMNWADTLAARTGESVRIGALHGERVRIAHHVFRPGGGPQTLRVGVDLPLHATALGKVLLAYTPGLTERAGTGALAAFTRRTITAPRTLASEIARVRAQGYAEDVGEYSFERASLAAPLRDAGGRVVGAIGIVGDLDRLTDPSHRAAHLDTVRAVAQSISRDLAAEHPRR</sequence>
<dbReference type="PROSITE" id="PS51078">
    <property type="entry name" value="ICLR_ED"/>
    <property type="match status" value="1"/>
</dbReference>
<dbReference type="AlphaFoldDB" id="A0A366DU75"/>
<reference evidence="9 10" key="1">
    <citation type="submission" date="2018-06" db="EMBL/GenBank/DDBJ databases">
        <title>Genomic Encyclopedia of Type Strains, Phase IV (KMG-IV): sequencing the most valuable type-strain genomes for metagenomic binning, comparative biology and taxonomic classification.</title>
        <authorList>
            <person name="Goeker M."/>
        </authorList>
    </citation>
    <scope>NUCLEOTIDE SEQUENCE [LARGE SCALE GENOMIC DNA]</scope>
    <source>
        <strain evidence="9 10">DSM 44599</strain>
    </source>
</reference>
<dbReference type="Pfam" id="PF01614">
    <property type="entry name" value="IclR_C"/>
    <property type="match status" value="1"/>
</dbReference>
<dbReference type="GO" id="GO:0006071">
    <property type="term" value="P:glycerol metabolic process"/>
    <property type="evidence" value="ECO:0007669"/>
    <property type="project" value="UniProtKB-KW"/>
</dbReference>
<dbReference type="PANTHER" id="PTHR30136:SF24">
    <property type="entry name" value="HTH-TYPE TRANSCRIPTIONAL REPRESSOR ALLR"/>
    <property type="match status" value="1"/>
</dbReference>
<evidence type="ECO:0000256" key="4">
    <source>
        <dbReference type="ARBA" id="ARBA00023163"/>
    </source>
</evidence>
<gene>
    <name evidence="9" type="ORF">DFR74_10258</name>
</gene>
<organism evidence="9 10">
    <name type="scientific">Nocardia puris</name>
    <dbReference type="NCBI Taxonomy" id="208602"/>
    <lineage>
        <taxon>Bacteria</taxon>
        <taxon>Bacillati</taxon>
        <taxon>Actinomycetota</taxon>
        <taxon>Actinomycetes</taxon>
        <taxon>Mycobacteriales</taxon>
        <taxon>Nocardiaceae</taxon>
        <taxon>Nocardia</taxon>
    </lineage>
</organism>
<evidence type="ECO:0000259" key="8">
    <source>
        <dbReference type="PROSITE" id="PS51078"/>
    </source>
</evidence>
<dbReference type="GO" id="GO:0003700">
    <property type="term" value="F:DNA-binding transcription factor activity"/>
    <property type="evidence" value="ECO:0007669"/>
    <property type="project" value="TreeGrafter"/>
</dbReference>
<comment type="function">
    <text evidence="5">May be an activator protein for the gylABX operon.</text>
</comment>
<dbReference type="InterPro" id="IPR014757">
    <property type="entry name" value="Tscrpt_reg_IclR_C"/>
</dbReference>
<evidence type="ECO:0000256" key="2">
    <source>
        <dbReference type="ARBA" id="ARBA00023015"/>
    </source>
</evidence>
<name>A0A366DU75_9NOCA</name>
<comment type="caution">
    <text evidence="9">The sequence shown here is derived from an EMBL/GenBank/DDBJ whole genome shotgun (WGS) entry which is preliminary data.</text>
</comment>
<dbReference type="Pfam" id="PF09339">
    <property type="entry name" value="HTH_IclR"/>
    <property type="match status" value="1"/>
</dbReference>
<evidence type="ECO:0000256" key="1">
    <source>
        <dbReference type="ARBA" id="ARBA00022798"/>
    </source>
</evidence>
<accession>A0A366DU75</accession>
<feature type="domain" description="HTH iclR-type" evidence="7">
    <location>
        <begin position="5"/>
        <end position="67"/>
    </location>
</feature>
<dbReference type="SUPFAM" id="SSF46785">
    <property type="entry name" value="Winged helix' DNA-binding domain"/>
    <property type="match status" value="1"/>
</dbReference>
<dbReference type="Gene3D" id="1.10.10.10">
    <property type="entry name" value="Winged helix-like DNA-binding domain superfamily/Winged helix DNA-binding domain"/>
    <property type="match status" value="1"/>
</dbReference>
<dbReference type="EMBL" id="QNRE01000002">
    <property type="protein sequence ID" value="RBO93642.1"/>
    <property type="molecule type" value="Genomic_DNA"/>
</dbReference>
<dbReference type="GO" id="GO:0003677">
    <property type="term" value="F:DNA binding"/>
    <property type="evidence" value="ECO:0007669"/>
    <property type="project" value="UniProtKB-KW"/>
</dbReference>
<dbReference type="RefSeq" id="WP_067512129.1">
    <property type="nucleotide sequence ID" value="NZ_CP107943.1"/>
</dbReference>
<dbReference type="PROSITE" id="PS51077">
    <property type="entry name" value="HTH_ICLR"/>
    <property type="match status" value="1"/>
</dbReference>
<keyword evidence="2" id="KW-0805">Transcription regulation</keyword>
<keyword evidence="10" id="KW-1185">Reference proteome</keyword>